<keyword evidence="3" id="KW-1185">Reference proteome</keyword>
<dbReference type="Proteomes" id="UP000799118">
    <property type="component" value="Unassembled WGS sequence"/>
</dbReference>
<evidence type="ECO:0000313" key="2">
    <source>
        <dbReference type="EMBL" id="KAE9389453.1"/>
    </source>
</evidence>
<sequence>MSSQHLILVTGVSGFLASHVTVELLRKGFRVRGTARRARLESLRASKLVQMYPNLEFAQLDDIASSDLTEALQGYINYRW</sequence>
<evidence type="ECO:0000313" key="3">
    <source>
        <dbReference type="Proteomes" id="UP000799118"/>
    </source>
</evidence>
<reference evidence="2" key="1">
    <citation type="journal article" date="2019" name="Environ. Microbiol.">
        <title>Fungal ecological strategies reflected in gene transcription - a case study of two litter decomposers.</title>
        <authorList>
            <person name="Barbi F."/>
            <person name="Kohler A."/>
            <person name="Barry K."/>
            <person name="Baskaran P."/>
            <person name="Daum C."/>
            <person name="Fauchery L."/>
            <person name="Ihrmark K."/>
            <person name="Kuo A."/>
            <person name="LaButti K."/>
            <person name="Lipzen A."/>
            <person name="Morin E."/>
            <person name="Grigoriev I.V."/>
            <person name="Henrissat B."/>
            <person name="Lindahl B."/>
            <person name="Martin F."/>
        </authorList>
    </citation>
    <scope>NUCLEOTIDE SEQUENCE</scope>
    <source>
        <strain evidence="2">JB14</strain>
    </source>
</reference>
<evidence type="ECO:0000259" key="1">
    <source>
        <dbReference type="Pfam" id="PF01370"/>
    </source>
</evidence>
<accession>A0A6A4GVL5</accession>
<dbReference type="Pfam" id="PF01370">
    <property type="entry name" value="Epimerase"/>
    <property type="match status" value="1"/>
</dbReference>
<organism evidence="2 3">
    <name type="scientific">Gymnopus androsaceus JB14</name>
    <dbReference type="NCBI Taxonomy" id="1447944"/>
    <lineage>
        <taxon>Eukaryota</taxon>
        <taxon>Fungi</taxon>
        <taxon>Dikarya</taxon>
        <taxon>Basidiomycota</taxon>
        <taxon>Agaricomycotina</taxon>
        <taxon>Agaricomycetes</taxon>
        <taxon>Agaricomycetidae</taxon>
        <taxon>Agaricales</taxon>
        <taxon>Marasmiineae</taxon>
        <taxon>Omphalotaceae</taxon>
        <taxon>Gymnopus</taxon>
    </lineage>
</organism>
<gene>
    <name evidence="2" type="ORF">BT96DRAFT_926544</name>
</gene>
<dbReference type="EMBL" id="ML769696">
    <property type="protein sequence ID" value="KAE9389453.1"/>
    <property type="molecule type" value="Genomic_DNA"/>
</dbReference>
<dbReference type="AlphaFoldDB" id="A0A6A4GVL5"/>
<name>A0A6A4GVL5_9AGAR</name>
<proteinExistence type="predicted"/>
<feature type="domain" description="NAD-dependent epimerase/dehydratase" evidence="1">
    <location>
        <begin position="7"/>
        <end position="73"/>
    </location>
</feature>
<dbReference type="OrthoDB" id="2735536at2759"/>
<dbReference type="Gene3D" id="3.40.50.720">
    <property type="entry name" value="NAD(P)-binding Rossmann-like Domain"/>
    <property type="match status" value="1"/>
</dbReference>
<protein>
    <recommendedName>
        <fullName evidence="1">NAD-dependent epimerase/dehydratase domain-containing protein</fullName>
    </recommendedName>
</protein>
<dbReference type="SUPFAM" id="SSF51735">
    <property type="entry name" value="NAD(P)-binding Rossmann-fold domains"/>
    <property type="match status" value="1"/>
</dbReference>
<dbReference type="InterPro" id="IPR036291">
    <property type="entry name" value="NAD(P)-bd_dom_sf"/>
</dbReference>
<dbReference type="InterPro" id="IPR001509">
    <property type="entry name" value="Epimerase_deHydtase"/>
</dbReference>